<dbReference type="HOGENOM" id="CLU_025057_2_1_11"/>
<dbReference type="EMBL" id="CP000667">
    <property type="protein sequence ID" value="ABP56808.1"/>
    <property type="molecule type" value="Genomic_DNA"/>
</dbReference>
<sequence>MSDLTLRDVLDFRPDPWQATAQVWGRLAQGVDDVAEQVIRGTRDLVHVWPDGRASAAAVGKAEALRAEVSNVYNPAKRMADALEHHAYAMVALRRQAEEIVASARQAGYHVDMVTGVATAPPSADTAGGLDRFSRARESVLRYLPTVVDYARTQDDATANTISVNVPSPQAGFGTGQLDGVPREVVEAQSARSPAETNAWWASLTPLQQEQVLRRFPELVGGMDGIPVSDRDVANRSVLERQSALFQQRLSTVEDREGYLWSILRQGRFSDVYPDAEDPRTALEGELRKLASERAVLSGKLRGIDAISTRLHDPDLPEAYLIGFSSDGDGRAIVSVGDPDTADNVLTYVPGTGEKLSHVGGGIERADDMAEDTARADKDKTTSVVYWYGYDAPDTIFPDAGVDSYAEGGGRVLDTFQTGLRATHNGDSPSHNTVLGHSYGSTVIGHAARGPGFDADAVVFVGSPGVDVNHASDLTGVRPDQVWATTAEHDIIRWIPDWDVVHGNDPSEPDFGARVFASDPGEPDDEAATHSAYWDQDNIARWNMALIATGQLPKVQ</sequence>
<evidence type="ECO:0000313" key="2">
    <source>
        <dbReference type="EMBL" id="ABP56808.1"/>
    </source>
</evidence>
<proteinExistence type="predicted"/>
<keyword evidence="3" id="KW-1185">Reference proteome</keyword>
<dbReference type="InterPro" id="IPR010427">
    <property type="entry name" value="DUF1023"/>
</dbReference>
<protein>
    <recommendedName>
        <fullName evidence="1">DUF1023 domain-containing protein</fullName>
    </recommendedName>
</protein>
<organism evidence="2 3">
    <name type="scientific">Salinispora tropica (strain ATCC BAA-916 / DSM 44818 / JCM 13857 / NBRC 105044 / CNB-440)</name>
    <dbReference type="NCBI Taxonomy" id="369723"/>
    <lineage>
        <taxon>Bacteria</taxon>
        <taxon>Bacillati</taxon>
        <taxon>Actinomycetota</taxon>
        <taxon>Actinomycetes</taxon>
        <taxon>Micromonosporales</taxon>
        <taxon>Micromonosporaceae</taxon>
        <taxon>Salinispora</taxon>
    </lineage>
</organism>
<dbReference type="ESTHER" id="salto-a4xd01">
    <property type="family name" value="Duf_1023"/>
</dbReference>
<dbReference type="Pfam" id="PF06259">
    <property type="entry name" value="Abhydrolase_8"/>
    <property type="match status" value="1"/>
</dbReference>
<reference evidence="3" key="1">
    <citation type="journal article" date="2007" name="Proc. Natl. Acad. Sci. U.S.A.">
        <title>Genome sequencing reveals complex secondary metabolome in the marine actinomycete Salinispora tropica.</title>
        <authorList>
            <person name="Udwary D.W."/>
            <person name="Zeigler L."/>
            <person name="Asolkar R.N."/>
            <person name="Singan V."/>
            <person name="Lapidus A."/>
            <person name="Fenical W."/>
            <person name="Jensen P.R."/>
            <person name="Moore B.S."/>
        </authorList>
    </citation>
    <scope>NUCLEOTIDE SEQUENCE [LARGE SCALE GENOMIC DNA]</scope>
    <source>
        <strain evidence="3">ATCC BAA-916 / DSM 44818 / CNB-440</strain>
    </source>
</reference>
<dbReference type="eggNOG" id="COG4099">
    <property type="taxonomic scope" value="Bacteria"/>
</dbReference>
<dbReference type="SUPFAM" id="SSF53474">
    <property type="entry name" value="alpha/beta-Hydrolases"/>
    <property type="match status" value="1"/>
</dbReference>
<dbReference type="PATRIC" id="fig|369723.5.peg.4532"/>
<dbReference type="STRING" id="369723.Strop_4380"/>
<dbReference type="InterPro" id="IPR029058">
    <property type="entry name" value="AB_hydrolase_fold"/>
</dbReference>
<dbReference type="AlphaFoldDB" id="A4XD01"/>
<dbReference type="RefSeq" id="WP_012015572.1">
    <property type="nucleotide sequence ID" value="NC_009380.1"/>
</dbReference>
<gene>
    <name evidence="2" type="ordered locus">Strop_4380</name>
</gene>
<evidence type="ECO:0000313" key="3">
    <source>
        <dbReference type="Proteomes" id="UP000000235"/>
    </source>
</evidence>
<evidence type="ECO:0000259" key="1">
    <source>
        <dbReference type="Pfam" id="PF06259"/>
    </source>
</evidence>
<feature type="domain" description="DUF1023" evidence="1">
    <location>
        <begin position="328"/>
        <end position="497"/>
    </location>
</feature>
<dbReference type="KEGG" id="stp:Strop_4380"/>
<accession>A4XD01</accession>
<dbReference type="Proteomes" id="UP000000235">
    <property type="component" value="Chromosome"/>
</dbReference>
<name>A4XD01_SALTO</name>